<organism evidence="1">
    <name type="scientific">marine sediment metagenome</name>
    <dbReference type="NCBI Taxonomy" id="412755"/>
    <lineage>
        <taxon>unclassified sequences</taxon>
        <taxon>metagenomes</taxon>
        <taxon>ecological metagenomes</taxon>
    </lineage>
</organism>
<feature type="non-terminal residue" evidence="1">
    <location>
        <position position="1"/>
    </location>
</feature>
<name>X0V9G8_9ZZZZ</name>
<evidence type="ECO:0008006" key="2">
    <source>
        <dbReference type="Google" id="ProtNLM"/>
    </source>
</evidence>
<comment type="caution">
    <text evidence="1">The sequence shown here is derived from an EMBL/GenBank/DDBJ whole genome shotgun (WGS) entry which is preliminary data.</text>
</comment>
<accession>X0V9G8</accession>
<evidence type="ECO:0000313" key="1">
    <source>
        <dbReference type="EMBL" id="GAF97280.1"/>
    </source>
</evidence>
<dbReference type="AlphaFoldDB" id="X0V9G8"/>
<dbReference type="EMBL" id="BARS01013490">
    <property type="protein sequence ID" value="GAF97280.1"/>
    <property type="molecule type" value="Genomic_DNA"/>
</dbReference>
<sequence>ILAALKRINYQGWTSVFMHPTPRGIPIMDTAAAVTQEIIRAQEYLERCLAKS</sequence>
<gene>
    <name evidence="1" type="ORF">S01H1_23390</name>
</gene>
<reference evidence="1" key="1">
    <citation type="journal article" date="2014" name="Front. Microbiol.">
        <title>High frequency of phylogenetically diverse reductive dehalogenase-homologous genes in deep subseafloor sedimentary metagenomes.</title>
        <authorList>
            <person name="Kawai M."/>
            <person name="Futagami T."/>
            <person name="Toyoda A."/>
            <person name="Takaki Y."/>
            <person name="Nishi S."/>
            <person name="Hori S."/>
            <person name="Arai W."/>
            <person name="Tsubouchi T."/>
            <person name="Morono Y."/>
            <person name="Uchiyama I."/>
            <person name="Ito T."/>
            <person name="Fujiyama A."/>
            <person name="Inagaki F."/>
            <person name="Takami H."/>
        </authorList>
    </citation>
    <scope>NUCLEOTIDE SEQUENCE</scope>
    <source>
        <strain evidence="1">Expedition CK06-06</strain>
    </source>
</reference>
<protein>
    <recommendedName>
        <fullName evidence="2">HEPN domain-containing protein</fullName>
    </recommendedName>
</protein>
<proteinExistence type="predicted"/>